<evidence type="ECO:0000256" key="6">
    <source>
        <dbReference type="ARBA" id="ARBA00023136"/>
    </source>
</evidence>
<evidence type="ECO:0000256" key="2">
    <source>
        <dbReference type="ARBA" id="ARBA00006679"/>
    </source>
</evidence>
<comment type="caution">
    <text evidence="8">The sequence shown here is derived from an EMBL/GenBank/DDBJ whole genome shotgun (WGS) entry which is preliminary data.</text>
</comment>
<keyword evidence="6 7" id="KW-0472">Membrane</keyword>
<dbReference type="InterPro" id="IPR032808">
    <property type="entry name" value="DoxX"/>
</dbReference>
<comment type="similarity">
    <text evidence="2">Belongs to the DoxX family.</text>
</comment>
<dbReference type="InterPro" id="IPR051907">
    <property type="entry name" value="DoxX-like_oxidoreductase"/>
</dbReference>
<dbReference type="Proteomes" id="UP000722121">
    <property type="component" value="Unassembled WGS sequence"/>
</dbReference>
<keyword evidence="4 7" id="KW-0812">Transmembrane</keyword>
<sequence>MWYTRTCNALNILKDIPPLFFRLILAYGFYGPAMSKFHNIEGTTQFFANIGIPFPELSAYVVAIIEAAGVVLLILGFFTRIISLLLIIVMIVAIFTVHVSHGFSCSNHGFEIPLYYTLMLFSLFIRGAGVVSIDAAFKAIF</sequence>
<evidence type="ECO:0000313" key="8">
    <source>
        <dbReference type="EMBL" id="MBN4067505.1"/>
    </source>
</evidence>
<evidence type="ECO:0000256" key="1">
    <source>
        <dbReference type="ARBA" id="ARBA00004651"/>
    </source>
</evidence>
<gene>
    <name evidence="8" type="ORF">JYU14_05415</name>
</gene>
<comment type="subcellular location">
    <subcellularLocation>
        <location evidence="1">Cell membrane</location>
        <topology evidence="1">Multi-pass membrane protein</topology>
    </subcellularLocation>
</comment>
<name>A0ABS3AT14_9BACT</name>
<feature type="transmembrane region" description="Helical" evidence="7">
    <location>
        <begin position="57"/>
        <end position="77"/>
    </location>
</feature>
<dbReference type="EMBL" id="JAFITR010000171">
    <property type="protein sequence ID" value="MBN4067505.1"/>
    <property type="molecule type" value="Genomic_DNA"/>
</dbReference>
<feature type="non-terminal residue" evidence="8">
    <location>
        <position position="141"/>
    </location>
</feature>
<evidence type="ECO:0000256" key="4">
    <source>
        <dbReference type="ARBA" id="ARBA00022692"/>
    </source>
</evidence>
<keyword evidence="5 7" id="KW-1133">Transmembrane helix</keyword>
<keyword evidence="9" id="KW-1185">Reference proteome</keyword>
<dbReference type="PANTHER" id="PTHR33452">
    <property type="entry name" value="OXIDOREDUCTASE CATD-RELATED"/>
    <property type="match status" value="1"/>
</dbReference>
<evidence type="ECO:0000313" key="9">
    <source>
        <dbReference type="Proteomes" id="UP000722121"/>
    </source>
</evidence>
<organism evidence="8 9">
    <name type="scientific">Simkania negevensis</name>
    <dbReference type="NCBI Taxonomy" id="83561"/>
    <lineage>
        <taxon>Bacteria</taxon>
        <taxon>Pseudomonadati</taxon>
        <taxon>Chlamydiota</taxon>
        <taxon>Chlamydiia</taxon>
        <taxon>Parachlamydiales</taxon>
        <taxon>Simkaniaceae</taxon>
        <taxon>Simkania</taxon>
    </lineage>
</organism>
<feature type="transmembrane region" description="Helical" evidence="7">
    <location>
        <begin position="84"/>
        <end position="103"/>
    </location>
</feature>
<reference evidence="8 9" key="1">
    <citation type="submission" date="2021-02" db="EMBL/GenBank/DDBJ databases">
        <title>Activity-based single-cell genomes from oceanic crustal fluid captures similar information to metagenomic and metatranscriptomic surveys with orders of magnitude less sampling.</title>
        <authorList>
            <person name="D'Angelo T.S."/>
            <person name="Orcutt B.N."/>
        </authorList>
    </citation>
    <scope>NUCLEOTIDE SEQUENCE [LARGE SCALE GENOMIC DNA]</scope>
    <source>
        <strain evidence="8">AH-315-G07</strain>
    </source>
</reference>
<feature type="transmembrane region" description="Helical" evidence="7">
    <location>
        <begin position="115"/>
        <end position="137"/>
    </location>
</feature>
<evidence type="ECO:0000256" key="7">
    <source>
        <dbReference type="SAM" id="Phobius"/>
    </source>
</evidence>
<protein>
    <submittedName>
        <fullName evidence="8">DoxX family protein</fullName>
    </submittedName>
</protein>
<evidence type="ECO:0000256" key="5">
    <source>
        <dbReference type="ARBA" id="ARBA00022989"/>
    </source>
</evidence>
<dbReference type="PANTHER" id="PTHR33452:SF1">
    <property type="entry name" value="INNER MEMBRANE PROTEIN YPHA-RELATED"/>
    <property type="match status" value="1"/>
</dbReference>
<evidence type="ECO:0000256" key="3">
    <source>
        <dbReference type="ARBA" id="ARBA00022475"/>
    </source>
</evidence>
<accession>A0ABS3AT14</accession>
<proteinExistence type="inferred from homology"/>
<keyword evidence="3" id="KW-1003">Cell membrane</keyword>
<dbReference type="Pfam" id="PF07681">
    <property type="entry name" value="DoxX"/>
    <property type="match status" value="1"/>
</dbReference>